<dbReference type="PROSITE" id="PS00903">
    <property type="entry name" value="CYT_DCMP_DEAMINASES_1"/>
    <property type="match status" value="1"/>
</dbReference>
<dbReference type="InterPro" id="IPR016192">
    <property type="entry name" value="APOBEC/CMP_deaminase_Zn-bd"/>
</dbReference>
<proteinExistence type="inferred from homology"/>
<keyword evidence="6" id="KW-0819">tRNA processing</keyword>
<feature type="domain" description="CMP/dCMP-type deaminase" evidence="11">
    <location>
        <begin position="1"/>
        <end position="111"/>
    </location>
</feature>
<protein>
    <recommendedName>
        <fullName evidence="5">tRNA-specific adenosine deaminase 2</fullName>
        <ecNumber evidence="4">3.5.4.33</ecNumber>
    </recommendedName>
</protein>
<dbReference type="Pfam" id="PF14437">
    <property type="entry name" value="MafB19-deam"/>
    <property type="match status" value="1"/>
</dbReference>
<dbReference type="CDD" id="cd01285">
    <property type="entry name" value="nucleoside_deaminase"/>
    <property type="match status" value="1"/>
</dbReference>
<dbReference type="GO" id="GO:0002100">
    <property type="term" value="P:tRNA wobble adenosine to inosine editing"/>
    <property type="evidence" value="ECO:0007669"/>
    <property type="project" value="InterPro"/>
</dbReference>
<dbReference type="FunFam" id="3.40.140.10:FF:000005">
    <property type="entry name" value="tRNA-specific adenosine deaminase"/>
    <property type="match status" value="1"/>
</dbReference>
<dbReference type="InterPro" id="IPR016193">
    <property type="entry name" value="Cytidine_deaminase-like"/>
</dbReference>
<evidence type="ECO:0000256" key="10">
    <source>
        <dbReference type="ARBA" id="ARBA00048045"/>
    </source>
</evidence>
<evidence type="ECO:0000256" key="2">
    <source>
        <dbReference type="ARBA" id="ARBA00010669"/>
    </source>
</evidence>
<comment type="caution">
    <text evidence="12">The sequence shown here is derived from an EMBL/GenBank/DDBJ whole genome shotgun (WGS) entry which is preliminary data.</text>
</comment>
<evidence type="ECO:0000256" key="9">
    <source>
        <dbReference type="ARBA" id="ARBA00022833"/>
    </source>
</evidence>
<dbReference type="AlphaFoldDB" id="A0A644VCS6"/>
<dbReference type="InterPro" id="IPR002125">
    <property type="entry name" value="CMP_dCMP_dom"/>
</dbReference>
<dbReference type="PROSITE" id="PS51747">
    <property type="entry name" value="CYT_DCMP_DEAMINASES_2"/>
    <property type="match status" value="1"/>
</dbReference>
<evidence type="ECO:0000256" key="6">
    <source>
        <dbReference type="ARBA" id="ARBA00022694"/>
    </source>
</evidence>
<dbReference type="Gene3D" id="3.40.140.10">
    <property type="entry name" value="Cytidine Deaminase, domain 2"/>
    <property type="match status" value="1"/>
</dbReference>
<accession>A0A644VCS6</accession>
<sequence length="148" mass="16191">MDDKKFMQIALEEAAKAGAMGEIPIGAVLVMNDKIIAKGHNMRETWQDATAHAEVVVIQAACKKLKRWRLTGATLYVTIEPCPMCAGAIIMSRIERLVYGAPDSRAGACESLFNVVNNPALNHQVTVTAGIMSQECGKIVKDFMQEKR</sequence>
<comment type="similarity">
    <text evidence="2">Belongs to the cytidine and deoxycytidylate deaminase family. ADAT2 subfamily.</text>
</comment>
<dbReference type="PANTHER" id="PTHR11079">
    <property type="entry name" value="CYTOSINE DEAMINASE FAMILY MEMBER"/>
    <property type="match status" value="1"/>
</dbReference>
<keyword evidence="8 12" id="KW-0378">Hydrolase</keyword>
<dbReference type="HAMAP" id="MF_00972">
    <property type="entry name" value="tRNA_aden_deaminase"/>
    <property type="match status" value="1"/>
</dbReference>
<comment type="cofactor">
    <cofactor evidence="1">
        <name>Zn(2+)</name>
        <dbReference type="ChEBI" id="CHEBI:29105"/>
    </cofactor>
</comment>
<dbReference type="PANTHER" id="PTHR11079:SF202">
    <property type="entry name" value="TRNA-SPECIFIC ADENOSINE DEAMINASE"/>
    <property type="match status" value="1"/>
</dbReference>
<dbReference type="InterPro" id="IPR058535">
    <property type="entry name" value="MafB19-deam"/>
</dbReference>
<dbReference type="InterPro" id="IPR028883">
    <property type="entry name" value="tRNA_aden_deaminase"/>
</dbReference>
<keyword evidence="9" id="KW-0862">Zinc</keyword>
<evidence type="ECO:0000256" key="4">
    <source>
        <dbReference type="ARBA" id="ARBA00012740"/>
    </source>
</evidence>
<evidence type="ECO:0000256" key="5">
    <source>
        <dbReference type="ARBA" id="ARBA00019216"/>
    </source>
</evidence>
<dbReference type="EC" id="3.5.4.33" evidence="4"/>
<organism evidence="12">
    <name type="scientific">bioreactor metagenome</name>
    <dbReference type="NCBI Taxonomy" id="1076179"/>
    <lineage>
        <taxon>unclassified sequences</taxon>
        <taxon>metagenomes</taxon>
        <taxon>ecological metagenomes</taxon>
    </lineage>
</organism>
<evidence type="ECO:0000256" key="8">
    <source>
        <dbReference type="ARBA" id="ARBA00022801"/>
    </source>
</evidence>
<comment type="catalytic activity">
    <reaction evidence="10">
        <text>adenosine(34) in tRNA + H2O + H(+) = inosine(34) in tRNA + NH4(+)</text>
        <dbReference type="Rhea" id="RHEA:43168"/>
        <dbReference type="Rhea" id="RHEA-COMP:10373"/>
        <dbReference type="Rhea" id="RHEA-COMP:10374"/>
        <dbReference type="ChEBI" id="CHEBI:15377"/>
        <dbReference type="ChEBI" id="CHEBI:15378"/>
        <dbReference type="ChEBI" id="CHEBI:28938"/>
        <dbReference type="ChEBI" id="CHEBI:74411"/>
        <dbReference type="ChEBI" id="CHEBI:82852"/>
        <dbReference type="EC" id="3.5.4.33"/>
    </reaction>
</comment>
<dbReference type="SUPFAM" id="SSF53927">
    <property type="entry name" value="Cytidine deaminase-like"/>
    <property type="match status" value="1"/>
</dbReference>
<evidence type="ECO:0000256" key="7">
    <source>
        <dbReference type="ARBA" id="ARBA00022723"/>
    </source>
</evidence>
<dbReference type="EMBL" id="VSSQ01000273">
    <property type="protein sequence ID" value="MPL89138.1"/>
    <property type="molecule type" value="Genomic_DNA"/>
</dbReference>
<keyword evidence="7" id="KW-0479">Metal-binding</keyword>
<gene>
    <name evidence="12" type="primary">tadA_23</name>
    <name evidence="12" type="ORF">SDC9_35170</name>
</gene>
<name>A0A644VCS6_9ZZZZ</name>
<dbReference type="GO" id="GO:0052717">
    <property type="term" value="F:tRNA-specific adenosine-34 deaminase activity"/>
    <property type="evidence" value="ECO:0007669"/>
    <property type="project" value="UniProtKB-EC"/>
</dbReference>
<evidence type="ECO:0000256" key="1">
    <source>
        <dbReference type="ARBA" id="ARBA00001947"/>
    </source>
</evidence>
<evidence type="ECO:0000259" key="11">
    <source>
        <dbReference type="PROSITE" id="PS51747"/>
    </source>
</evidence>
<evidence type="ECO:0000256" key="3">
    <source>
        <dbReference type="ARBA" id="ARBA00011738"/>
    </source>
</evidence>
<dbReference type="GO" id="GO:0008270">
    <property type="term" value="F:zinc ion binding"/>
    <property type="evidence" value="ECO:0007669"/>
    <property type="project" value="InterPro"/>
</dbReference>
<comment type="subunit">
    <text evidence="3">Homodimer.</text>
</comment>
<reference evidence="12" key="1">
    <citation type="submission" date="2019-08" db="EMBL/GenBank/DDBJ databases">
        <authorList>
            <person name="Kucharzyk K."/>
            <person name="Murdoch R.W."/>
            <person name="Higgins S."/>
            <person name="Loffler F."/>
        </authorList>
    </citation>
    <scope>NUCLEOTIDE SEQUENCE</scope>
</reference>
<dbReference type="NCBIfam" id="NF008113">
    <property type="entry name" value="PRK10860.1"/>
    <property type="match status" value="1"/>
</dbReference>
<evidence type="ECO:0000313" key="12">
    <source>
        <dbReference type="EMBL" id="MPL89138.1"/>
    </source>
</evidence>